<keyword evidence="8" id="KW-0732">Signal</keyword>
<comment type="similarity">
    <text evidence="2">Belongs to the outer membrane factor (OMF) (TC 1.B.17) family.</text>
</comment>
<dbReference type="SUPFAM" id="SSF56954">
    <property type="entry name" value="Outer membrane efflux proteins (OEP)"/>
    <property type="match status" value="1"/>
</dbReference>
<feature type="chain" id="PRO_5012231519" evidence="8">
    <location>
        <begin position="20"/>
        <end position="451"/>
    </location>
</feature>
<keyword evidence="3" id="KW-0813">Transport</keyword>
<dbReference type="RefSeq" id="WP_195272996.1">
    <property type="nucleotide sequence ID" value="NZ_BAAFLA010000019.1"/>
</dbReference>
<organism evidence="9 10">
    <name type="scientific">Alistipes putredinis</name>
    <dbReference type="NCBI Taxonomy" id="28117"/>
    <lineage>
        <taxon>Bacteria</taxon>
        <taxon>Pseudomonadati</taxon>
        <taxon>Bacteroidota</taxon>
        <taxon>Bacteroidia</taxon>
        <taxon>Bacteroidales</taxon>
        <taxon>Rikenellaceae</taxon>
        <taxon>Alistipes</taxon>
    </lineage>
</organism>
<feature type="signal peptide" evidence="8">
    <location>
        <begin position="1"/>
        <end position="19"/>
    </location>
</feature>
<dbReference type="InterPro" id="IPR051906">
    <property type="entry name" value="TolC-like"/>
</dbReference>
<accession>A0A1Q6FA75</accession>
<dbReference type="PANTHER" id="PTHR30026:SF20">
    <property type="entry name" value="OUTER MEMBRANE PROTEIN TOLC"/>
    <property type="match status" value="1"/>
</dbReference>
<evidence type="ECO:0000256" key="1">
    <source>
        <dbReference type="ARBA" id="ARBA00004442"/>
    </source>
</evidence>
<dbReference type="Pfam" id="PF02321">
    <property type="entry name" value="OEP"/>
    <property type="match status" value="2"/>
</dbReference>
<keyword evidence="6" id="KW-0472">Membrane</keyword>
<evidence type="ECO:0000313" key="10">
    <source>
        <dbReference type="Proteomes" id="UP000187417"/>
    </source>
</evidence>
<dbReference type="GO" id="GO:0015288">
    <property type="term" value="F:porin activity"/>
    <property type="evidence" value="ECO:0007669"/>
    <property type="project" value="TreeGrafter"/>
</dbReference>
<evidence type="ECO:0000256" key="7">
    <source>
        <dbReference type="ARBA" id="ARBA00023237"/>
    </source>
</evidence>
<keyword evidence="7" id="KW-0998">Cell outer membrane</keyword>
<evidence type="ECO:0000256" key="8">
    <source>
        <dbReference type="SAM" id="SignalP"/>
    </source>
</evidence>
<dbReference type="GO" id="GO:1990281">
    <property type="term" value="C:efflux pump complex"/>
    <property type="evidence" value="ECO:0007669"/>
    <property type="project" value="TreeGrafter"/>
</dbReference>
<comment type="subcellular location">
    <subcellularLocation>
        <location evidence="1">Cell outer membrane</location>
    </subcellularLocation>
</comment>
<evidence type="ECO:0000256" key="6">
    <source>
        <dbReference type="ARBA" id="ARBA00023136"/>
    </source>
</evidence>
<gene>
    <name evidence="9" type="ORF">BHV66_03365</name>
</gene>
<proteinExistence type="inferred from homology"/>
<evidence type="ECO:0000256" key="2">
    <source>
        <dbReference type="ARBA" id="ARBA00007613"/>
    </source>
</evidence>
<name>A0A1Q6FA75_9BACT</name>
<dbReference type="GO" id="GO:0009279">
    <property type="term" value="C:cell outer membrane"/>
    <property type="evidence" value="ECO:0007669"/>
    <property type="project" value="UniProtKB-SubCell"/>
</dbReference>
<protein>
    <submittedName>
        <fullName evidence="9">Transporter</fullName>
    </submittedName>
</protein>
<reference evidence="9 10" key="1">
    <citation type="journal article" date="2016" name="Nat. Biotechnol.">
        <title>Measurement of bacterial replication rates in microbial communities.</title>
        <authorList>
            <person name="Brown C.T."/>
            <person name="Olm M.R."/>
            <person name="Thomas B.C."/>
            <person name="Banfield J.F."/>
        </authorList>
    </citation>
    <scope>NUCLEOTIDE SEQUENCE [LARGE SCALE GENOMIC DNA]</scope>
    <source>
        <strain evidence="9">CAG:67_53_122</strain>
    </source>
</reference>
<comment type="caution">
    <text evidence="9">The sequence shown here is derived from an EMBL/GenBank/DDBJ whole genome shotgun (WGS) entry which is preliminary data.</text>
</comment>
<evidence type="ECO:0000256" key="5">
    <source>
        <dbReference type="ARBA" id="ARBA00022692"/>
    </source>
</evidence>
<dbReference type="Proteomes" id="UP000187417">
    <property type="component" value="Unassembled WGS sequence"/>
</dbReference>
<evidence type="ECO:0000256" key="3">
    <source>
        <dbReference type="ARBA" id="ARBA00022448"/>
    </source>
</evidence>
<dbReference type="Gene3D" id="1.20.1600.10">
    <property type="entry name" value="Outer membrane efflux proteins (OEP)"/>
    <property type="match status" value="1"/>
</dbReference>
<dbReference type="AlphaFoldDB" id="A0A1Q6FA75"/>
<dbReference type="STRING" id="28117.BHV66_03365"/>
<evidence type="ECO:0000256" key="4">
    <source>
        <dbReference type="ARBA" id="ARBA00022452"/>
    </source>
</evidence>
<sequence length="451" mass="50213">MKFGTLFIALLLAGSTAQAQIPTPTPEAGPWSLDDCIRYAHEHNIQIQQQALQVEQRSVELNTSRHSRLPDLGANLGTNFSFGRSLISNNTYADNNQVSGSLGVSASLPLFMGGRINHEIAAGKLSLKAAVQDLDRIREDVSVNIMSYYLDVLVAKELVNVAEQALALSTQQVERSREQVRTGKVAESVLYENEALLAADEYKLTQSRNDLSLSLLALSQALNRTSAEGFDIVAPTFDSLTVESMRHLRNPAEVLSYALDNRPRIQAERFRLEQALRAVRMSRAAYYPQITLTGGYGTNVYHSFATGAVNPAFGRQFRNNSTEYVGVAINIPIFNRMATRNSVRTAKLGVRSQQLVLTEAEQTLQKEIETAYYQADAALLKYRSAEKALNSAQVAFRYEAEKYAAGRSTTFDYNDAKTRMQKAESDQIQAKYEFIFRTKILDFYAGFPLTL</sequence>
<dbReference type="GO" id="GO:0015562">
    <property type="term" value="F:efflux transmembrane transporter activity"/>
    <property type="evidence" value="ECO:0007669"/>
    <property type="project" value="InterPro"/>
</dbReference>
<keyword evidence="5" id="KW-0812">Transmembrane</keyword>
<dbReference type="InterPro" id="IPR003423">
    <property type="entry name" value="OMP_efflux"/>
</dbReference>
<dbReference type="PANTHER" id="PTHR30026">
    <property type="entry name" value="OUTER MEMBRANE PROTEIN TOLC"/>
    <property type="match status" value="1"/>
</dbReference>
<keyword evidence="4" id="KW-1134">Transmembrane beta strand</keyword>
<evidence type="ECO:0000313" key="9">
    <source>
        <dbReference type="EMBL" id="OKY95622.1"/>
    </source>
</evidence>
<dbReference type="EMBL" id="MNQH01000004">
    <property type="protein sequence ID" value="OKY95622.1"/>
    <property type="molecule type" value="Genomic_DNA"/>
</dbReference>